<dbReference type="GO" id="GO:0005634">
    <property type="term" value="C:nucleus"/>
    <property type="evidence" value="ECO:0007669"/>
    <property type="project" value="UniProtKB-SubCell"/>
</dbReference>
<gene>
    <name evidence="12" type="ORF">PVAND_011394</name>
</gene>
<dbReference type="EMBL" id="JADBJN010000001">
    <property type="protein sequence ID" value="KAG5681997.1"/>
    <property type="molecule type" value="Genomic_DNA"/>
</dbReference>
<keyword evidence="13" id="KW-1185">Reference proteome</keyword>
<comment type="similarity">
    <text evidence="4">Belongs to the MAP Jupiter family.</text>
</comment>
<evidence type="ECO:0000256" key="9">
    <source>
        <dbReference type="ARBA" id="ARBA00023212"/>
    </source>
</evidence>
<feature type="region of interest" description="Disordered" evidence="11">
    <location>
        <begin position="119"/>
        <end position="145"/>
    </location>
</feature>
<evidence type="ECO:0000256" key="4">
    <source>
        <dbReference type="ARBA" id="ARBA00005344"/>
    </source>
</evidence>
<dbReference type="InterPro" id="IPR033335">
    <property type="entry name" value="JUPITER"/>
</dbReference>
<evidence type="ECO:0000256" key="7">
    <source>
        <dbReference type="ARBA" id="ARBA00022553"/>
    </source>
</evidence>
<feature type="region of interest" description="Disordered" evidence="11">
    <location>
        <begin position="19"/>
        <end position="79"/>
    </location>
</feature>
<keyword evidence="7" id="KW-0597">Phosphoprotein</keyword>
<evidence type="ECO:0000313" key="13">
    <source>
        <dbReference type="Proteomes" id="UP001107558"/>
    </source>
</evidence>
<feature type="compositionally biased region" description="Polar residues" evidence="11">
    <location>
        <begin position="38"/>
        <end position="66"/>
    </location>
</feature>
<dbReference type="Pfam" id="PF17054">
    <property type="entry name" value="JUPITER"/>
    <property type="match status" value="1"/>
</dbReference>
<evidence type="ECO:0000313" key="12">
    <source>
        <dbReference type="EMBL" id="KAG5681997.1"/>
    </source>
</evidence>
<keyword evidence="6" id="KW-0963">Cytoplasm</keyword>
<evidence type="ECO:0000256" key="6">
    <source>
        <dbReference type="ARBA" id="ARBA00022490"/>
    </source>
</evidence>
<dbReference type="GO" id="GO:0005819">
    <property type="term" value="C:spindle"/>
    <property type="evidence" value="ECO:0007669"/>
    <property type="project" value="UniProtKB-SubCell"/>
</dbReference>
<comment type="subcellular location">
    <subcellularLocation>
        <location evidence="3">Cytoplasm</location>
        <location evidence="3">Cytoskeleton</location>
        <location evidence="3">Spindle</location>
    </subcellularLocation>
    <subcellularLocation>
        <location evidence="2">Nucleus</location>
    </subcellularLocation>
</comment>
<dbReference type="Proteomes" id="UP001107558">
    <property type="component" value="Chromosome 1"/>
</dbReference>
<organism evidence="12 13">
    <name type="scientific">Polypedilum vanderplanki</name>
    <name type="common">Sleeping chironomid midge</name>
    <dbReference type="NCBI Taxonomy" id="319348"/>
    <lineage>
        <taxon>Eukaryota</taxon>
        <taxon>Metazoa</taxon>
        <taxon>Ecdysozoa</taxon>
        <taxon>Arthropoda</taxon>
        <taxon>Hexapoda</taxon>
        <taxon>Insecta</taxon>
        <taxon>Pterygota</taxon>
        <taxon>Neoptera</taxon>
        <taxon>Endopterygota</taxon>
        <taxon>Diptera</taxon>
        <taxon>Nematocera</taxon>
        <taxon>Chironomoidea</taxon>
        <taxon>Chironomidae</taxon>
        <taxon>Chironominae</taxon>
        <taxon>Polypedilum</taxon>
        <taxon>Polypedilum</taxon>
    </lineage>
</organism>
<evidence type="ECO:0000256" key="5">
    <source>
        <dbReference type="ARBA" id="ARBA00021471"/>
    </source>
</evidence>
<evidence type="ECO:0000256" key="11">
    <source>
        <dbReference type="SAM" id="MobiDB-lite"/>
    </source>
</evidence>
<feature type="compositionally biased region" description="Polar residues" evidence="11">
    <location>
        <begin position="125"/>
        <end position="145"/>
    </location>
</feature>
<dbReference type="PANTHER" id="PTHR34930:SF2">
    <property type="entry name" value="MICROTUBULE-ASSOCIATED PROTEIN JUPITER"/>
    <property type="match status" value="1"/>
</dbReference>
<evidence type="ECO:0000256" key="2">
    <source>
        <dbReference type="ARBA" id="ARBA00004123"/>
    </source>
</evidence>
<dbReference type="GO" id="GO:0005874">
    <property type="term" value="C:microtubule"/>
    <property type="evidence" value="ECO:0007669"/>
    <property type="project" value="UniProtKB-KW"/>
</dbReference>
<keyword evidence="8" id="KW-0493">Microtubule</keyword>
<dbReference type="AlphaFoldDB" id="A0A9J6CJ68"/>
<dbReference type="OrthoDB" id="6367565at2759"/>
<comment type="function">
    <text evidence="1">Binds to all microtubule populations.</text>
</comment>
<keyword evidence="9" id="KW-0206">Cytoskeleton</keyword>
<name>A0A9J6CJ68_POLVA</name>
<proteinExistence type="inferred from homology"/>
<dbReference type="PANTHER" id="PTHR34930">
    <property type="entry name" value="GEO05313P1"/>
    <property type="match status" value="1"/>
</dbReference>
<accession>A0A9J6CJ68</accession>
<reference evidence="12" key="1">
    <citation type="submission" date="2021-03" db="EMBL/GenBank/DDBJ databases">
        <title>Chromosome level genome of the anhydrobiotic midge Polypedilum vanderplanki.</title>
        <authorList>
            <person name="Yoshida Y."/>
            <person name="Kikawada T."/>
            <person name="Gusev O."/>
        </authorList>
    </citation>
    <scope>NUCLEOTIDE SEQUENCE</scope>
    <source>
        <strain evidence="12">NIAS01</strain>
        <tissue evidence="12">Whole body or cell culture</tissue>
    </source>
</reference>
<evidence type="ECO:0000256" key="1">
    <source>
        <dbReference type="ARBA" id="ARBA00003805"/>
    </source>
</evidence>
<evidence type="ECO:0000256" key="3">
    <source>
        <dbReference type="ARBA" id="ARBA00004186"/>
    </source>
</evidence>
<comment type="caution">
    <text evidence="12">The sequence shown here is derived from an EMBL/GenBank/DDBJ whole genome shotgun (WGS) entry which is preliminary data.</text>
</comment>
<protein>
    <recommendedName>
        <fullName evidence="5">Microtubule-associated protein Jupiter</fullName>
    </recommendedName>
</protein>
<keyword evidence="10" id="KW-0539">Nucleus</keyword>
<evidence type="ECO:0000256" key="8">
    <source>
        <dbReference type="ARBA" id="ARBA00022701"/>
    </source>
</evidence>
<evidence type="ECO:0000256" key="10">
    <source>
        <dbReference type="ARBA" id="ARBA00023242"/>
    </source>
</evidence>
<sequence>MATYAAFKHVELYNVGSGKRRVLKPPGGGSSDIFAGDTASTPRSMKNHMKSNIFQAPSPVANSNNGEGRRPYVNSHNRLFGDNERSALTPAKNHMKSNIPLGNGNGICDEADSIKNHSNGGGSYDQISNENGFNGKNNGAVSDTSSKSVVLDNNVTILKNRVPPGGYASTLW</sequence>